<protein>
    <submittedName>
        <fullName evidence="1">Uncharacterized protein</fullName>
    </submittedName>
</protein>
<gene>
    <name evidence="1" type="ORF">PPENT_87.1.T1350137</name>
</gene>
<dbReference type="EMBL" id="CAJJDO010000135">
    <property type="protein sequence ID" value="CAD8203996.1"/>
    <property type="molecule type" value="Genomic_DNA"/>
</dbReference>
<evidence type="ECO:0000313" key="1">
    <source>
        <dbReference type="EMBL" id="CAD8203996.1"/>
    </source>
</evidence>
<dbReference type="AlphaFoldDB" id="A0A8S1XR73"/>
<keyword evidence="2" id="KW-1185">Reference proteome</keyword>
<accession>A0A8S1XR73</accession>
<reference evidence="1" key="1">
    <citation type="submission" date="2021-01" db="EMBL/GenBank/DDBJ databases">
        <authorList>
            <consortium name="Genoscope - CEA"/>
            <person name="William W."/>
        </authorList>
    </citation>
    <scope>NUCLEOTIDE SEQUENCE</scope>
</reference>
<sequence length="107" mass="13090">MRLYYKKIEMDCCFHQPVSSYYFIDDTQCHYVFFYLTKITMISEFYKVAIIFTGNIIISQVFLEQLSNFWKNHNLQINSFKFEQNGFQYSFSFNAFFNNAQLFRRNI</sequence>
<comment type="caution">
    <text evidence="1">The sequence shown here is derived from an EMBL/GenBank/DDBJ whole genome shotgun (WGS) entry which is preliminary data.</text>
</comment>
<evidence type="ECO:0000313" key="2">
    <source>
        <dbReference type="Proteomes" id="UP000689195"/>
    </source>
</evidence>
<name>A0A8S1XR73_9CILI</name>
<dbReference type="Proteomes" id="UP000689195">
    <property type="component" value="Unassembled WGS sequence"/>
</dbReference>
<proteinExistence type="predicted"/>
<organism evidence="1 2">
    <name type="scientific">Paramecium pentaurelia</name>
    <dbReference type="NCBI Taxonomy" id="43138"/>
    <lineage>
        <taxon>Eukaryota</taxon>
        <taxon>Sar</taxon>
        <taxon>Alveolata</taxon>
        <taxon>Ciliophora</taxon>
        <taxon>Intramacronucleata</taxon>
        <taxon>Oligohymenophorea</taxon>
        <taxon>Peniculida</taxon>
        <taxon>Parameciidae</taxon>
        <taxon>Paramecium</taxon>
    </lineage>
</organism>